<reference evidence="1 2" key="1">
    <citation type="journal article" date="2022" name="bioRxiv">
        <title>The genome of the oomycete Peronosclerospora sorghi, a cosmopolitan pathogen of maize and sorghum, is inflated with dispersed pseudogenes.</title>
        <authorList>
            <person name="Fletcher K."/>
            <person name="Martin F."/>
            <person name="Isakeit T."/>
            <person name="Cavanaugh K."/>
            <person name="Magill C."/>
            <person name="Michelmore R."/>
        </authorList>
    </citation>
    <scope>NUCLEOTIDE SEQUENCE [LARGE SCALE GENOMIC DNA]</scope>
    <source>
        <strain evidence="1">P6</strain>
    </source>
</reference>
<dbReference type="Proteomes" id="UP001163321">
    <property type="component" value="Chromosome 10"/>
</dbReference>
<organism evidence="1 2">
    <name type="scientific">Peronosclerospora sorghi</name>
    <dbReference type="NCBI Taxonomy" id="230839"/>
    <lineage>
        <taxon>Eukaryota</taxon>
        <taxon>Sar</taxon>
        <taxon>Stramenopiles</taxon>
        <taxon>Oomycota</taxon>
        <taxon>Peronosporomycetes</taxon>
        <taxon>Peronosporales</taxon>
        <taxon>Peronosporaceae</taxon>
        <taxon>Peronosclerospora</taxon>
    </lineage>
</organism>
<gene>
    <name evidence="1" type="ORF">PsorP6_015438</name>
</gene>
<sequence>MTLRGRVIHGFRRTPFMTMRMEPLDDVTVAIACCSVHGVARTGFPRFEPPVLMEPLDHVQVPIRGRLVHGRRGPDGKFATKFAAVQPLDDVYMAMGRGGRRCPRGH</sequence>
<keyword evidence="2" id="KW-1185">Reference proteome</keyword>
<evidence type="ECO:0000313" key="2">
    <source>
        <dbReference type="Proteomes" id="UP001163321"/>
    </source>
</evidence>
<protein>
    <submittedName>
        <fullName evidence="1">Uncharacterized protein</fullName>
    </submittedName>
</protein>
<comment type="caution">
    <text evidence="1">The sequence shown here is derived from an EMBL/GenBank/DDBJ whole genome shotgun (WGS) entry which is preliminary data.</text>
</comment>
<evidence type="ECO:0000313" key="1">
    <source>
        <dbReference type="EMBL" id="KAI9919879.1"/>
    </source>
</evidence>
<accession>A0ACC0WP99</accession>
<dbReference type="EMBL" id="CM047589">
    <property type="protein sequence ID" value="KAI9919879.1"/>
    <property type="molecule type" value="Genomic_DNA"/>
</dbReference>
<name>A0ACC0WP99_9STRA</name>
<proteinExistence type="predicted"/>